<organism evidence="1 2">
    <name type="scientific">Ketogulonicigenium robustum</name>
    <dbReference type="NCBI Taxonomy" id="92947"/>
    <lineage>
        <taxon>Bacteria</taxon>
        <taxon>Pseudomonadati</taxon>
        <taxon>Pseudomonadota</taxon>
        <taxon>Alphaproteobacteria</taxon>
        <taxon>Rhodobacterales</taxon>
        <taxon>Roseobacteraceae</taxon>
        <taxon>Ketogulonicigenium</taxon>
    </lineage>
</organism>
<protein>
    <submittedName>
        <fullName evidence="1">Uncharacterized protein</fullName>
    </submittedName>
</protein>
<dbReference type="KEGG" id="kro:BVG79_01138"/>
<evidence type="ECO:0000313" key="1">
    <source>
        <dbReference type="EMBL" id="ARO14484.1"/>
    </source>
</evidence>
<dbReference type="AlphaFoldDB" id="A0A1W6NZ57"/>
<proteinExistence type="predicted"/>
<name>A0A1W6NZ57_9RHOB</name>
<keyword evidence="2" id="KW-1185">Reference proteome</keyword>
<dbReference type="Proteomes" id="UP000242447">
    <property type="component" value="Chromosome"/>
</dbReference>
<dbReference type="RefSeq" id="WP_085786027.1">
    <property type="nucleotide sequence ID" value="NZ_CP019937.1"/>
</dbReference>
<gene>
    <name evidence="1" type="ORF">BVG79_01138</name>
</gene>
<accession>A0A1W6NZ57</accession>
<dbReference type="STRING" id="92947.BVG79_01138"/>
<dbReference type="EMBL" id="CP019937">
    <property type="protein sequence ID" value="ARO14484.1"/>
    <property type="molecule type" value="Genomic_DNA"/>
</dbReference>
<reference evidence="1 2" key="1">
    <citation type="submission" date="2017-02" db="EMBL/GenBank/DDBJ databases">
        <title>Ketogulonicigenium robustum SPU B003 Genome sequencing and assembly.</title>
        <authorList>
            <person name="Li Y."/>
            <person name="Liu L."/>
            <person name="Wang C."/>
            <person name="Zhang M."/>
            <person name="Zhang T."/>
            <person name="Zhang Y."/>
        </authorList>
    </citation>
    <scope>NUCLEOTIDE SEQUENCE [LARGE SCALE GENOMIC DNA]</scope>
    <source>
        <strain evidence="1 2">SPU_B003</strain>
    </source>
</reference>
<sequence>MQGTTIHQRLRTWRYAAFRQAKFRAVYAHAVMVAHMEGRLIADDHPSWSRIDSAIKAAQAGDPDALARIERELLRLRDKNT</sequence>
<evidence type="ECO:0000313" key="2">
    <source>
        <dbReference type="Proteomes" id="UP000242447"/>
    </source>
</evidence>